<dbReference type="RefSeq" id="WP_093654321.1">
    <property type="nucleotide sequence ID" value="NZ_FOET01000001.1"/>
</dbReference>
<dbReference type="STRING" id="403935.SAMN05216481_101185"/>
<dbReference type="InterPro" id="IPR032710">
    <property type="entry name" value="NTF2-like_dom_sf"/>
</dbReference>
<evidence type="ECO:0000259" key="1">
    <source>
        <dbReference type="Pfam" id="PF13577"/>
    </source>
</evidence>
<dbReference type="Gene3D" id="3.10.450.50">
    <property type="match status" value="1"/>
</dbReference>
<dbReference type="AlphaFoldDB" id="A0A1H8YZ87"/>
<proteinExistence type="predicted"/>
<feature type="domain" description="SnoaL-like" evidence="1">
    <location>
        <begin position="16"/>
        <end position="141"/>
    </location>
</feature>
<name>A0A1H8YZ87_9ACTN</name>
<dbReference type="EMBL" id="FOET01000001">
    <property type="protein sequence ID" value="SEP57357.1"/>
    <property type="molecule type" value="Genomic_DNA"/>
</dbReference>
<sequence length="150" mass="17245">MNSHDLATTLVPSDLYLEIQQFYALQLKILDRGDGEQWARTFTPDGVFQAADMPDPLVGRDMLVKAIERQTGLHEGLVLRHWMGQLTVERLGDDTVRAQSYVMVYVTPNRTLLSGEVHFRHHTLCDDELVRVDGTWLVRNRFVETDGDYK</sequence>
<protein>
    <submittedName>
        <fullName evidence="2">SnoaL-like domain-containing protein</fullName>
    </submittedName>
</protein>
<dbReference type="Pfam" id="PF13577">
    <property type="entry name" value="SnoaL_4"/>
    <property type="match status" value="1"/>
</dbReference>
<dbReference type="Proteomes" id="UP000199055">
    <property type="component" value="Unassembled WGS sequence"/>
</dbReference>
<gene>
    <name evidence="2" type="ORF">SAMN05216481_101185</name>
</gene>
<keyword evidence="3" id="KW-1185">Reference proteome</keyword>
<accession>A0A1H8YZ87</accession>
<evidence type="ECO:0000313" key="2">
    <source>
        <dbReference type="EMBL" id="SEP57357.1"/>
    </source>
</evidence>
<reference evidence="3" key="1">
    <citation type="submission" date="2016-10" db="EMBL/GenBank/DDBJ databases">
        <authorList>
            <person name="Varghese N."/>
            <person name="Submissions S."/>
        </authorList>
    </citation>
    <scope>NUCLEOTIDE SEQUENCE [LARGE SCALE GENOMIC DNA]</scope>
    <source>
        <strain evidence="3">CGMCC 4.3519</strain>
    </source>
</reference>
<evidence type="ECO:0000313" key="3">
    <source>
        <dbReference type="Proteomes" id="UP000199055"/>
    </source>
</evidence>
<dbReference type="SUPFAM" id="SSF54427">
    <property type="entry name" value="NTF2-like"/>
    <property type="match status" value="1"/>
</dbReference>
<dbReference type="InterPro" id="IPR037401">
    <property type="entry name" value="SnoaL-like"/>
</dbReference>
<organism evidence="2 3">
    <name type="scientific">Streptomyces radiopugnans</name>
    <dbReference type="NCBI Taxonomy" id="403935"/>
    <lineage>
        <taxon>Bacteria</taxon>
        <taxon>Bacillati</taxon>
        <taxon>Actinomycetota</taxon>
        <taxon>Actinomycetes</taxon>
        <taxon>Kitasatosporales</taxon>
        <taxon>Streptomycetaceae</taxon>
        <taxon>Streptomyces</taxon>
    </lineage>
</organism>